<dbReference type="OrthoDB" id="661220at2759"/>
<dbReference type="GO" id="GO:0070652">
    <property type="term" value="C:HAUS complex"/>
    <property type="evidence" value="ECO:0007669"/>
    <property type="project" value="InterPro"/>
</dbReference>
<dbReference type="GO" id="GO:0007098">
    <property type="term" value="P:centrosome cycle"/>
    <property type="evidence" value="ECO:0007669"/>
    <property type="project" value="TreeGrafter"/>
</dbReference>
<comment type="caution">
    <text evidence="1">The sequence shown here is derived from an EMBL/GenBank/DDBJ whole genome shotgun (WGS) entry which is preliminary data.</text>
</comment>
<evidence type="ECO:0000313" key="1">
    <source>
        <dbReference type="EMBL" id="CAB4037366.1"/>
    </source>
</evidence>
<dbReference type="EMBL" id="CACRXK020022992">
    <property type="protein sequence ID" value="CAB4037366.1"/>
    <property type="molecule type" value="Genomic_DNA"/>
</dbReference>
<protein>
    <submittedName>
        <fullName evidence="1">Uncharacterized protein</fullName>
    </submittedName>
</protein>
<dbReference type="AlphaFoldDB" id="A0A6S7JWU7"/>
<dbReference type="PANTHER" id="PTHR16219">
    <property type="entry name" value="AUGMIN SUBUNIT 4 FAMILY MEMBER"/>
    <property type="match status" value="1"/>
</dbReference>
<reference evidence="1" key="1">
    <citation type="submission" date="2020-04" db="EMBL/GenBank/DDBJ databases">
        <authorList>
            <person name="Alioto T."/>
            <person name="Alioto T."/>
            <person name="Gomez Garrido J."/>
        </authorList>
    </citation>
    <scope>NUCLEOTIDE SEQUENCE</scope>
    <source>
        <strain evidence="1">A484AB</strain>
    </source>
</reference>
<dbReference type="PANTHER" id="PTHR16219:SF1">
    <property type="entry name" value="HAUS AUGMIN-LIKE COMPLEX SUBUNIT 4"/>
    <property type="match status" value="1"/>
</dbReference>
<name>A0A6S7JWU7_PARCT</name>
<gene>
    <name evidence="1" type="ORF">PACLA_8A074296</name>
</gene>
<keyword evidence="2" id="KW-1185">Reference proteome</keyword>
<organism evidence="1 2">
    <name type="scientific">Paramuricea clavata</name>
    <name type="common">Red gorgonian</name>
    <name type="synonym">Violescent sea-whip</name>
    <dbReference type="NCBI Taxonomy" id="317549"/>
    <lineage>
        <taxon>Eukaryota</taxon>
        <taxon>Metazoa</taxon>
        <taxon>Cnidaria</taxon>
        <taxon>Anthozoa</taxon>
        <taxon>Octocorallia</taxon>
        <taxon>Malacalcyonacea</taxon>
        <taxon>Plexauridae</taxon>
        <taxon>Paramuricea</taxon>
    </lineage>
</organism>
<accession>A0A6S7JWU7</accession>
<proteinExistence type="predicted"/>
<evidence type="ECO:0000313" key="2">
    <source>
        <dbReference type="Proteomes" id="UP001152795"/>
    </source>
</evidence>
<dbReference type="InterPro" id="IPR029327">
    <property type="entry name" value="HAUS4"/>
</dbReference>
<dbReference type="GO" id="GO:0051225">
    <property type="term" value="P:spindle assembly"/>
    <property type="evidence" value="ECO:0007669"/>
    <property type="project" value="InterPro"/>
</dbReference>
<sequence>MSSLNSDRGIELPILVSDSDLEKYPEFKKLLKTLTRYVADDGTTKEIKKDYTEVNDALRQEKLQYLQAKVVYEELKDILLDYEISRLDHEVDGPSAQTYQAMKEALTSAEAVDYLDFNPEVGGLDVTLLGLKADQLHKNDAHKM</sequence>
<dbReference type="Proteomes" id="UP001152795">
    <property type="component" value="Unassembled WGS sequence"/>
</dbReference>
<dbReference type="GO" id="GO:0051011">
    <property type="term" value="F:microtubule minus-end binding"/>
    <property type="evidence" value="ECO:0007669"/>
    <property type="project" value="TreeGrafter"/>
</dbReference>
<feature type="non-terminal residue" evidence="1">
    <location>
        <position position="1"/>
    </location>
</feature>